<dbReference type="EMBL" id="CAJVPL010004458">
    <property type="protein sequence ID" value="CAG8647741.1"/>
    <property type="molecule type" value="Genomic_DNA"/>
</dbReference>
<evidence type="ECO:0000256" key="1">
    <source>
        <dbReference type="SAM" id="MobiDB-lite"/>
    </source>
</evidence>
<accession>A0A9N9DU57</accession>
<name>A0A9N9DU57_9GLOM</name>
<sequence length="137" mass="15599">SSPLRSMNYHARKLMHTNNQGNHRSRSQEGVQEKEIDAFFQDPSDQRSTKFIEKLRESEIISDDSSKTYNEEDENYIPSNTGESTSDASEDNDDLDYNNDYENENTSPKVDKAAFCKAHDAIPNTTKSRLSTGKIVE</sequence>
<gene>
    <name evidence="2" type="ORF">AGERDE_LOCUS11270</name>
</gene>
<dbReference type="AlphaFoldDB" id="A0A9N9DU57"/>
<feature type="region of interest" description="Disordered" evidence="1">
    <location>
        <begin position="1"/>
        <end position="108"/>
    </location>
</feature>
<reference evidence="2" key="1">
    <citation type="submission" date="2021-06" db="EMBL/GenBank/DDBJ databases">
        <authorList>
            <person name="Kallberg Y."/>
            <person name="Tangrot J."/>
            <person name="Rosling A."/>
        </authorList>
    </citation>
    <scope>NUCLEOTIDE SEQUENCE</scope>
    <source>
        <strain evidence="2">MT106</strain>
    </source>
</reference>
<feature type="non-terminal residue" evidence="2">
    <location>
        <position position="137"/>
    </location>
</feature>
<comment type="caution">
    <text evidence="2">The sequence shown here is derived from an EMBL/GenBank/DDBJ whole genome shotgun (WGS) entry which is preliminary data.</text>
</comment>
<evidence type="ECO:0000313" key="2">
    <source>
        <dbReference type="EMBL" id="CAG8647741.1"/>
    </source>
</evidence>
<dbReference type="Proteomes" id="UP000789831">
    <property type="component" value="Unassembled WGS sequence"/>
</dbReference>
<feature type="compositionally biased region" description="Basic and acidic residues" evidence="1">
    <location>
        <begin position="44"/>
        <end position="70"/>
    </location>
</feature>
<evidence type="ECO:0000313" key="3">
    <source>
        <dbReference type="Proteomes" id="UP000789831"/>
    </source>
</evidence>
<proteinExistence type="predicted"/>
<dbReference type="OrthoDB" id="10583715at2759"/>
<organism evidence="2 3">
    <name type="scientific">Ambispora gerdemannii</name>
    <dbReference type="NCBI Taxonomy" id="144530"/>
    <lineage>
        <taxon>Eukaryota</taxon>
        <taxon>Fungi</taxon>
        <taxon>Fungi incertae sedis</taxon>
        <taxon>Mucoromycota</taxon>
        <taxon>Glomeromycotina</taxon>
        <taxon>Glomeromycetes</taxon>
        <taxon>Archaeosporales</taxon>
        <taxon>Ambisporaceae</taxon>
        <taxon>Ambispora</taxon>
    </lineage>
</organism>
<keyword evidence="3" id="KW-1185">Reference proteome</keyword>
<feature type="compositionally biased region" description="Polar residues" evidence="1">
    <location>
        <begin position="77"/>
        <end position="87"/>
    </location>
</feature>
<feature type="compositionally biased region" description="Acidic residues" evidence="1">
    <location>
        <begin position="88"/>
        <end position="103"/>
    </location>
</feature>
<protein>
    <submittedName>
        <fullName evidence="2">909_t:CDS:1</fullName>
    </submittedName>
</protein>